<gene>
    <name evidence="2" type="ORF">H8744_09710</name>
</gene>
<evidence type="ECO:0000313" key="2">
    <source>
        <dbReference type="EMBL" id="MBC8593518.1"/>
    </source>
</evidence>
<dbReference type="PROSITE" id="PS51257">
    <property type="entry name" value="PROKAR_LIPOPROTEIN"/>
    <property type="match status" value="1"/>
</dbReference>
<dbReference type="EMBL" id="JACRTF010000001">
    <property type="protein sequence ID" value="MBC8593518.1"/>
    <property type="molecule type" value="Genomic_DNA"/>
</dbReference>
<keyword evidence="1" id="KW-0732">Signal</keyword>
<reference evidence="2" key="1">
    <citation type="submission" date="2020-08" db="EMBL/GenBank/DDBJ databases">
        <title>Genome public.</title>
        <authorList>
            <person name="Liu C."/>
            <person name="Sun Q."/>
        </authorList>
    </citation>
    <scope>NUCLEOTIDE SEQUENCE</scope>
    <source>
        <strain evidence="2">N12</strain>
    </source>
</reference>
<feature type="chain" id="PRO_5039413873" description="DUF5017 domain-containing protein" evidence="1">
    <location>
        <begin position="22"/>
        <end position="327"/>
    </location>
</feature>
<proteinExistence type="predicted"/>
<comment type="caution">
    <text evidence="2">The sequence shown here is derived from an EMBL/GenBank/DDBJ whole genome shotgun (WGS) entry which is preliminary data.</text>
</comment>
<name>A0A926IRA7_9BACT</name>
<evidence type="ECO:0000256" key="1">
    <source>
        <dbReference type="SAM" id="SignalP"/>
    </source>
</evidence>
<protein>
    <recommendedName>
        <fullName evidence="4">DUF5017 domain-containing protein</fullName>
    </recommendedName>
</protein>
<organism evidence="2 3">
    <name type="scientific">Jilunia laotingensis</name>
    <dbReference type="NCBI Taxonomy" id="2763675"/>
    <lineage>
        <taxon>Bacteria</taxon>
        <taxon>Pseudomonadati</taxon>
        <taxon>Bacteroidota</taxon>
        <taxon>Bacteroidia</taxon>
        <taxon>Bacteroidales</taxon>
        <taxon>Bacteroidaceae</taxon>
        <taxon>Jilunia</taxon>
    </lineage>
</organism>
<dbReference type="AlphaFoldDB" id="A0A926IRA7"/>
<evidence type="ECO:0008006" key="4">
    <source>
        <dbReference type="Google" id="ProtNLM"/>
    </source>
</evidence>
<sequence>MKMKVAIKLLLGVCISLILSSCEEDTAPVPQAAMTVNKGQLEINESMIIHFTGSADQVVVYTGDDMHDYELREQSNTGFVVNKNLFTYSYATPGTYKVVCVASTYTDGATDLKRDTCSYTVTVIDDQTEIENISCPQIVYDEVFAEKLLNDEWLMRLPRKIKYNNQTASISLSQRLRFYIQSELTKVYINDKEFSSTAKYDLSAPVEVSVTSDYGTTRLHKLYTVNYPEFKSFTLAGATGTLIRNEFDYSTFVLEVVLPQGTDVSNLIPEFTTYSPDEKVYIGNVEQLSGTSAVDFTQEVHYRLVSTASGHPDMQAVSDVTVIITYQ</sequence>
<feature type="signal peptide" evidence="1">
    <location>
        <begin position="1"/>
        <end position="21"/>
    </location>
</feature>
<accession>A0A926IRA7</accession>
<keyword evidence="3" id="KW-1185">Reference proteome</keyword>
<dbReference type="Gene3D" id="2.60.40.2340">
    <property type="match status" value="1"/>
</dbReference>
<dbReference type="Proteomes" id="UP000651085">
    <property type="component" value="Unassembled WGS sequence"/>
</dbReference>
<evidence type="ECO:0000313" key="3">
    <source>
        <dbReference type="Proteomes" id="UP000651085"/>
    </source>
</evidence>